<evidence type="ECO:0000313" key="2">
    <source>
        <dbReference type="EMBL" id="KAJ8396871.1"/>
    </source>
</evidence>
<keyword evidence="3" id="KW-1185">Reference proteome</keyword>
<protein>
    <submittedName>
        <fullName evidence="2">Uncharacterized protein</fullName>
    </submittedName>
</protein>
<sequence>MPHQEAPPAPPRPATLPKPKINLLLILRAGWDLSKVQARMAFSSYLHRVQMRLLAESRGNGSSAWPEKDDDQMELVTRFLKRAASNLQQDLRMVLPSRRLPLPDRHRILSHQLGEFLHCYNKETEQMVKKMETLREEQHCVNPDVFQEFVTEASESELEEVLTLYTHKNKSASVFLGTGRRRAKADDDDDGSAGSGEVAEPQNQSAVPVAAEESSASHPPLPLRAVRPTAPQPTAVYPPALDCAHIYLQHCSPPPESQGPPRPLGSAPVPPHPPPQPPAPALAPPPQAPGPAPPPRATWASSRHGSTVPPLAQTAQKPPHRARPCTQPPPATATAPILPSTVQIYSQKFSRPTSARQVSRKASPGKTRPGSAGTFKDPDAPSPQGSANQRAIVCALQKLAEKQATRQYATSSHISLLTQHLTNLNLANGAFGRGGFTLSPSVRHGTMTHGPVRAVHTDTSAMSRALPDDGTALWDGDGDARGAYSQVTGVSPLQRYQPTSGSYQLQFAIQQLQQQKVQSRQLLDQSRARHQAILAARPAPPAPATAPRPHGPAGAAAGPRVTQPPPQTQAHTRGGSVLAPKPPSSNREGLFRKTATQRLNKPCSSEAHASGAGSSAQHVVYEAVCGKAGLSVYSKLFQSYGSKNR</sequence>
<feature type="compositionally biased region" description="Low complexity" evidence="1">
    <location>
        <begin position="205"/>
        <end position="218"/>
    </location>
</feature>
<feature type="compositionally biased region" description="Low complexity" evidence="1">
    <location>
        <begin position="551"/>
        <end position="560"/>
    </location>
</feature>
<proteinExistence type="predicted"/>
<dbReference type="AlphaFoldDB" id="A0AAD7S6H7"/>
<reference evidence="2" key="1">
    <citation type="journal article" date="2023" name="Science">
        <title>Genome structures resolve the early diversification of teleost fishes.</title>
        <authorList>
            <person name="Parey E."/>
            <person name="Louis A."/>
            <person name="Montfort J."/>
            <person name="Bouchez O."/>
            <person name="Roques C."/>
            <person name="Iampietro C."/>
            <person name="Lluch J."/>
            <person name="Castinel A."/>
            <person name="Donnadieu C."/>
            <person name="Desvignes T."/>
            <person name="Floi Bucao C."/>
            <person name="Jouanno E."/>
            <person name="Wen M."/>
            <person name="Mejri S."/>
            <person name="Dirks R."/>
            <person name="Jansen H."/>
            <person name="Henkel C."/>
            <person name="Chen W.J."/>
            <person name="Zahm M."/>
            <person name="Cabau C."/>
            <person name="Klopp C."/>
            <person name="Thompson A.W."/>
            <person name="Robinson-Rechavi M."/>
            <person name="Braasch I."/>
            <person name="Lecointre G."/>
            <person name="Bobe J."/>
            <person name="Postlethwait J.H."/>
            <person name="Berthelot C."/>
            <person name="Roest Crollius H."/>
            <person name="Guiguen Y."/>
        </authorList>
    </citation>
    <scope>NUCLEOTIDE SEQUENCE</scope>
    <source>
        <strain evidence="2">NC1722</strain>
    </source>
</reference>
<gene>
    <name evidence="2" type="ORF">AAFF_G00011940</name>
</gene>
<feature type="region of interest" description="Disordered" evidence="1">
    <location>
        <begin position="537"/>
        <end position="588"/>
    </location>
</feature>
<feature type="compositionally biased region" description="Low complexity" evidence="1">
    <location>
        <begin position="332"/>
        <end position="341"/>
    </location>
</feature>
<name>A0AAD7S6H7_9TELE</name>
<evidence type="ECO:0000313" key="3">
    <source>
        <dbReference type="Proteomes" id="UP001221898"/>
    </source>
</evidence>
<dbReference type="EMBL" id="JAINUG010000102">
    <property type="protein sequence ID" value="KAJ8396871.1"/>
    <property type="molecule type" value="Genomic_DNA"/>
</dbReference>
<feature type="compositionally biased region" description="Pro residues" evidence="1">
    <location>
        <begin position="538"/>
        <end position="550"/>
    </location>
</feature>
<accession>A0AAD7S6H7</accession>
<feature type="compositionally biased region" description="Pro residues" evidence="1">
    <location>
        <begin position="252"/>
        <end position="296"/>
    </location>
</feature>
<feature type="region of interest" description="Disordered" evidence="1">
    <location>
        <begin position="252"/>
        <end position="388"/>
    </location>
</feature>
<organism evidence="2 3">
    <name type="scientific">Aldrovandia affinis</name>
    <dbReference type="NCBI Taxonomy" id="143900"/>
    <lineage>
        <taxon>Eukaryota</taxon>
        <taxon>Metazoa</taxon>
        <taxon>Chordata</taxon>
        <taxon>Craniata</taxon>
        <taxon>Vertebrata</taxon>
        <taxon>Euteleostomi</taxon>
        <taxon>Actinopterygii</taxon>
        <taxon>Neopterygii</taxon>
        <taxon>Teleostei</taxon>
        <taxon>Notacanthiformes</taxon>
        <taxon>Halosauridae</taxon>
        <taxon>Aldrovandia</taxon>
    </lineage>
</organism>
<dbReference type="Proteomes" id="UP001221898">
    <property type="component" value="Unassembled WGS sequence"/>
</dbReference>
<evidence type="ECO:0000256" key="1">
    <source>
        <dbReference type="SAM" id="MobiDB-lite"/>
    </source>
</evidence>
<comment type="caution">
    <text evidence="2">The sequence shown here is derived from an EMBL/GenBank/DDBJ whole genome shotgun (WGS) entry which is preliminary data.</text>
</comment>
<feature type="region of interest" description="Disordered" evidence="1">
    <location>
        <begin position="179"/>
        <end position="230"/>
    </location>
</feature>
<feature type="compositionally biased region" description="Polar residues" evidence="1">
    <location>
        <begin position="342"/>
        <end position="357"/>
    </location>
</feature>